<evidence type="ECO:0000313" key="3">
    <source>
        <dbReference type="Proteomes" id="UP000636709"/>
    </source>
</evidence>
<gene>
    <name evidence="2" type="ORF">HU200_008895</name>
</gene>
<accession>A0A835FKY7</accession>
<sequence length="368" mass="39073">MMPPTGRATPPLPPTEMSMKAFARFNTMPATRTRPSKQPSPPRLRNVSNGRGPTPSAPPPEQRWTSNTIGKEKGITHPSPQHLSPARSMPPTPPSPSPGGIPTEPPQPATATASRDPRWPRSPAPPLIYANPVLVAAAAPPRTSTCSPSHDHWIRLGHAGSGRPNSGACHPREIRKASREEALAATFVGTPRGGEGSRKVEAATADVGFATRSHQGGGSGASCHAPFQIRRSDRRPSNIPLRMGRRRRPLLLSLALLLMITTCTHDTSSHAQAAAAAVTQQHEEHGGVETAELRREVLVAVQVPITPQENRGHATRGGLGGGGGGRRAGASSSSLKQQQQQLSLVSSYNDHSNYKPLSWRCKCAGLKP</sequence>
<feature type="region of interest" description="Disordered" evidence="1">
    <location>
        <begin position="305"/>
        <end position="343"/>
    </location>
</feature>
<evidence type="ECO:0000313" key="2">
    <source>
        <dbReference type="EMBL" id="KAF8763045.1"/>
    </source>
</evidence>
<feature type="region of interest" description="Disordered" evidence="1">
    <location>
        <begin position="1"/>
        <end position="125"/>
    </location>
</feature>
<comment type="caution">
    <text evidence="2">The sequence shown here is derived from an EMBL/GenBank/DDBJ whole genome shotgun (WGS) entry which is preliminary data.</text>
</comment>
<feature type="compositionally biased region" description="Low complexity" evidence="1">
    <location>
        <begin position="328"/>
        <end position="343"/>
    </location>
</feature>
<organism evidence="2 3">
    <name type="scientific">Digitaria exilis</name>
    <dbReference type="NCBI Taxonomy" id="1010633"/>
    <lineage>
        <taxon>Eukaryota</taxon>
        <taxon>Viridiplantae</taxon>
        <taxon>Streptophyta</taxon>
        <taxon>Embryophyta</taxon>
        <taxon>Tracheophyta</taxon>
        <taxon>Spermatophyta</taxon>
        <taxon>Magnoliopsida</taxon>
        <taxon>Liliopsida</taxon>
        <taxon>Poales</taxon>
        <taxon>Poaceae</taxon>
        <taxon>PACMAD clade</taxon>
        <taxon>Panicoideae</taxon>
        <taxon>Panicodae</taxon>
        <taxon>Paniceae</taxon>
        <taxon>Anthephorinae</taxon>
        <taxon>Digitaria</taxon>
    </lineage>
</organism>
<keyword evidence="3" id="KW-1185">Reference proteome</keyword>
<dbReference type="AlphaFoldDB" id="A0A835FKY7"/>
<evidence type="ECO:0000256" key="1">
    <source>
        <dbReference type="SAM" id="MobiDB-lite"/>
    </source>
</evidence>
<dbReference type="Proteomes" id="UP000636709">
    <property type="component" value="Unassembled WGS sequence"/>
</dbReference>
<name>A0A835FKY7_9POAL</name>
<proteinExistence type="predicted"/>
<feature type="compositionally biased region" description="Gly residues" evidence="1">
    <location>
        <begin position="315"/>
        <end position="327"/>
    </location>
</feature>
<reference evidence="2" key="1">
    <citation type="submission" date="2020-07" db="EMBL/GenBank/DDBJ databases">
        <title>Genome sequence and genetic diversity analysis of an under-domesticated orphan crop, white fonio (Digitaria exilis).</title>
        <authorList>
            <person name="Bennetzen J.L."/>
            <person name="Chen S."/>
            <person name="Ma X."/>
            <person name="Wang X."/>
            <person name="Yssel A.E.J."/>
            <person name="Chaluvadi S.R."/>
            <person name="Johnson M."/>
            <person name="Gangashetty P."/>
            <person name="Hamidou F."/>
            <person name="Sanogo M.D."/>
            <person name="Zwaenepoel A."/>
            <person name="Wallace J."/>
            <person name="Van De Peer Y."/>
            <person name="Van Deynze A."/>
        </authorList>
    </citation>
    <scope>NUCLEOTIDE SEQUENCE</scope>
    <source>
        <tissue evidence="2">Leaves</tissue>
    </source>
</reference>
<dbReference type="EMBL" id="JACEFO010000592">
    <property type="protein sequence ID" value="KAF8763045.1"/>
    <property type="molecule type" value="Genomic_DNA"/>
</dbReference>
<feature type="compositionally biased region" description="Pro residues" evidence="1">
    <location>
        <begin position="88"/>
        <end position="108"/>
    </location>
</feature>
<protein>
    <submittedName>
        <fullName evidence="2">Uncharacterized protein</fullName>
    </submittedName>
</protein>